<comment type="caution">
    <text evidence="2">The sequence shown here is derived from an EMBL/GenBank/DDBJ whole genome shotgun (WGS) entry which is preliminary data.</text>
</comment>
<accession>A0ABS8UKR3</accession>
<feature type="region of interest" description="Disordered" evidence="1">
    <location>
        <begin position="1"/>
        <end position="31"/>
    </location>
</feature>
<reference evidence="2 3" key="1">
    <citation type="journal article" date="2021" name="BMC Genomics">
        <title>Datura genome reveals duplications of psychoactive alkaloid biosynthetic genes and high mutation rate following tissue culture.</title>
        <authorList>
            <person name="Rajewski A."/>
            <person name="Carter-House D."/>
            <person name="Stajich J."/>
            <person name="Litt A."/>
        </authorList>
    </citation>
    <scope>NUCLEOTIDE SEQUENCE [LARGE SCALE GENOMIC DNA]</scope>
    <source>
        <strain evidence="2">AR-01</strain>
    </source>
</reference>
<proteinExistence type="predicted"/>
<protein>
    <submittedName>
        <fullName evidence="2">Uncharacterized protein</fullName>
    </submittedName>
</protein>
<evidence type="ECO:0000313" key="3">
    <source>
        <dbReference type="Proteomes" id="UP000823775"/>
    </source>
</evidence>
<dbReference type="EMBL" id="JACEIK010002073">
    <property type="protein sequence ID" value="MCD9558891.1"/>
    <property type="molecule type" value="Genomic_DNA"/>
</dbReference>
<name>A0ABS8UKR3_DATST</name>
<evidence type="ECO:0000256" key="1">
    <source>
        <dbReference type="SAM" id="MobiDB-lite"/>
    </source>
</evidence>
<evidence type="ECO:0000313" key="2">
    <source>
        <dbReference type="EMBL" id="MCD9558891.1"/>
    </source>
</evidence>
<keyword evidence="3" id="KW-1185">Reference proteome</keyword>
<organism evidence="2 3">
    <name type="scientific">Datura stramonium</name>
    <name type="common">Jimsonweed</name>
    <name type="synonym">Common thornapple</name>
    <dbReference type="NCBI Taxonomy" id="4076"/>
    <lineage>
        <taxon>Eukaryota</taxon>
        <taxon>Viridiplantae</taxon>
        <taxon>Streptophyta</taxon>
        <taxon>Embryophyta</taxon>
        <taxon>Tracheophyta</taxon>
        <taxon>Spermatophyta</taxon>
        <taxon>Magnoliopsida</taxon>
        <taxon>eudicotyledons</taxon>
        <taxon>Gunneridae</taxon>
        <taxon>Pentapetalae</taxon>
        <taxon>asterids</taxon>
        <taxon>lamiids</taxon>
        <taxon>Solanales</taxon>
        <taxon>Solanaceae</taxon>
        <taxon>Solanoideae</taxon>
        <taxon>Datureae</taxon>
        <taxon>Datura</taxon>
    </lineage>
</organism>
<sequence>MSKYGGKGPGSAEEGERLEAAVGSTSMGESLTEQCRLEVEGLWVVNFFSRRRRMTVPRNKHRIITCRKRGAPILDRRWKLPRLGHDRGMGNFGGEVKCVEIGKNTNDPLALAE</sequence>
<gene>
    <name evidence="2" type="ORF">HAX54_016576</name>
</gene>
<dbReference type="Proteomes" id="UP000823775">
    <property type="component" value="Unassembled WGS sequence"/>
</dbReference>